<evidence type="ECO:0000256" key="7">
    <source>
        <dbReference type="ARBA" id="ARBA00022840"/>
    </source>
</evidence>
<dbReference type="PANTHER" id="PTHR47984:SF4">
    <property type="entry name" value="OS01G0631700 PROTEIN"/>
    <property type="match status" value="1"/>
</dbReference>
<dbReference type="GO" id="GO:0016020">
    <property type="term" value="C:membrane"/>
    <property type="evidence" value="ECO:0007669"/>
    <property type="project" value="UniProtKB-SubCell"/>
</dbReference>
<dbReference type="GO" id="GO:0005524">
    <property type="term" value="F:ATP binding"/>
    <property type="evidence" value="ECO:0007669"/>
    <property type="project" value="UniProtKB-KW"/>
</dbReference>
<keyword evidence="5" id="KW-0547">Nucleotide-binding</keyword>
<evidence type="ECO:0000256" key="6">
    <source>
        <dbReference type="ARBA" id="ARBA00022777"/>
    </source>
</evidence>
<gene>
    <name evidence="11" type="ORF">Cni_G10325</name>
</gene>
<proteinExistence type="predicted"/>
<evidence type="ECO:0000256" key="1">
    <source>
        <dbReference type="ARBA" id="ARBA00004167"/>
    </source>
</evidence>
<dbReference type="InterPro" id="IPR052232">
    <property type="entry name" value="RLK_Ser/Thr-Kinase"/>
</dbReference>
<accession>A0AAQ3K414</accession>
<comment type="subcellular location">
    <subcellularLocation>
        <location evidence="1">Membrane</location>
        <topology evidence="1">Single-pass membrane protein</topology>
    </subcellularLocation>
</comment>
<dbReference type="PANTHER" id="PTHR47984">
    <property type="entry name" value="OS01G0323000 PROTEIN"/>
    <property type="match status" value="1"/>
</dbReference>
<keyword evidence="2" id="KW-0597">Phosphoprotein</keyword>
<evidence type="ECO:0000256" key="8">
    <source>
        <dbReference type="ARBA" id="ARBA00022989"/>
    </source>
</evidence>
<feature type="region of interest" description="Disordered" evidence="10">
    <location>
        <begin position="227"/>
        <end position="251"/>
    </location>
</feature>
<evidence type="ECO:0000313" key="11">
    <source>
        <dbReference type="EMBL" id="WOL01608.1"/>
    </source>
</evidence>
<evidence type="ECO:0000256" key="3">
    <source>
        <dbReference type="ARBA" id="ARBA00022679"/>
    </source>
</evidence>
<reference evidence="11 12" key="1">
    <citation type="submission" date="2023-10" db="EMBL/GenBank/DDBJ databases">
        <title>Chromosome-scale genome assembly provides insights into flower coloration mechanisms of Canna indica.</title>
        <authorList>
            <person name="Li C."/>
        </authorList>
    </citation>
    <scope>NUCLEOTIDE SEQUENCE [LARGE SCALE GENOMIC DNA]</scope>
    <source>
        <tissue evidence="11">Flower</tissue>
    </source>
</reference>
<keyword evidence="11" id="KW-0675">Receptor</keyword>
<name>A0AAQ3K414_9LILI</name>
<dbReference type="AlphaFoldDB" id="A0AAQ3K414"/>
<evidence type="ECO:0000256" key="5">
    <source>
        <dbReference type="ARBA" id="ARBA00022741"/>
    </source>
</evidence>
<feature type="compositionally biased region" description="Polar residues" evidence="10">
    <location>
        <begin position="230"/>
        <end position="251"/>
    </location>
</feature>
<keyword evidence="4" id="KW-0812">Transmembrane</keyword>
<organism evidence="11 12">
    <name type="scientific">Canna indica</name>
    <name type="common">Indian-shot</name>
    <dbReference type="NCBI Taxonomy" id="4628"/>
    <lineage>
        <taxon>Eukaryota</taxon>
        <taxon>Viridiplantae</taxon>
        <taxon>Streptophyta</taxon>
        <taxon>Embryophyta</taxon>
        <taxon>Tracheophyta</taxon>
        <taxon>Spermatophyta</taxon>
        <taxon>Magnoliopsida</taxon>
        <taxon>Liliopsida</taxon>
        <taxon>Zingiberales</taxon>
        <taxon>Cannaceae</taxon>
        <taxon>Canna</taxon>
    </lineage>
</organism>
<evidence type="ECO:0000256" key="9">
    <source>
        <dbReference type="ARBA" id="ARBA00023136"/>
    </source>
</evidence>
<dbReference type="GO" id="GO:0016301">
    <property type="term" value="F:kinase activity"/>
    <property type="evidence" value="ECO:0007669"/>
    <property type="project" value="UniProtKB-KW"/>
</dbReference>
<dbReference type="EMBL" id="CP136892">
    <property type="protein sequence ID" value="WOL01608.1"/>
    <property type="molecule type" value="Genomic_DNA"/>
</dbReference>
<dbReference type="InterPro" id="IPR011009">
    <property type="entry name" value="Kinase-like_dom_sf"/>
</dbReference>
<evidence type="ECO:0000313" key="12">
    <source>
        <dbReference type="Proteomes" id="UP001327560"/>
    </source>
</evidence>
<keyword evidence="3" id="KW-0808">Transferase</keyword>
<evidence type="ECO:0000256" key="2">
    <source>
        <dbReference type="ARBA" id="ARBA00022553"/>
    </source>
</evidence>
<dbReference type="SUPFAM" id="SSF56112">
    <property type="entry name" value="Protein kinase-like (PK-like)"/>
    <property type="match status" value="1"/>
</dbReference>
<evidence type="ECO:0000256" key="10">
    <source>
        <dbReference type="SAM" id="MobiDB-lite"/>
    </source>
</evidence>
<keyword evidence="9" id="KW-0472">Membrane</keyword>
<protein>
    <submittedName>
        <fullName evidence="11">Receptor-like serine/threonine-protein kinase</fullName>
    </submittedName>
</protein>
<keyword evidence="8" id="KW-1133">Transmembrane helix</keyword>
<keyword evidence="7" id="KW-0067">ATP-binding</keyword>
<dbReference type="Proteomes" id="UP001327560">
    <property type="component" value="Chromosome 3"/>
</dbReference>
<keyword evidence="6 11" id="KW-0418">Kinase</keyword>
<keyword evidence="12" id="KW-1185">Reference proteome</keyword>
<sequence length="251" mass="28424">MNLESVNDLKFIIPFKGENHRFNLKQNSKLENITLERQGGSNQENDYKYESDDHSSNACCKMDSAQPRECFTDNGFFGSKYSKGGMRKFQDPSDMYTKFPLMKSTNQRWKNMFDAVGEGGQSYSRYDQLNYNEEKFGMLVQENLLKIYCWGSIIKMNLNDQEVLLICMKLLNQRFCIIEGKVSDFGLAKLLGSGKSHITTRVMGTFGYVDHGSKLTTSAHGADQFRKADQITSRSSPHTSTQPTSASVGES</sequence>
<evidence type="ECO:0000256" key="4">
    <source>
        <dbReference type="ARBA" id="ARBA00022692"/>
    </source>
</evidence>